<feature type="compositionally biased region" description="Polar residues" evidence="1">
    <location>
        <begin position="28"/>
        <end position="42"/>
    </location>
</feature>
<proteinExistence type="predicted"/>
<keyword evidence="2" id="KW-0167">Capsid protein</keyword>
<keyword evidence="3" id="KW-1185">Reference proteome</keyword>
<gene>
    <name evidence="2" type="primary">gerQ</name>
    <name evidence="2" type="ORF">ACFYKX_14995</name>
</gene>
<organism evidence="2 3">
    <name type="scientific">Cytobacillus spartinae</name>
    <dbReference type="NCBI Taxonomy" id="3299023"/>
    <lineage>
        <taxon>Bacteria</taxon>
        <taxon>Bacillati</taxon>
        <taxon>Bacillota</taxon>
        <taxon>Bacilli</taxon>
        <taxon>Bacillales</taxon>
        <taxon>Bacillaceae</taxon>
        <taxon>Cytobacillus</taxon>
    </lineage>
</organism>
<dbReference type="NCBIfam" id="TIGR02728">
    <property type="entry name" value="spore_gerQ"/>
    <property type="match status" value="1"/>
</dbReference>
<comment type="caution">
    <text evidence="2">The sequence shown here is derived from an EMBL/GenBank/DDBJ whole genome shotgun (WGS) entry which is preliminary data.</text>
</comment>
<name>A0ABW6KCJ0_9BACI</name>
<accession>A0ABW6KCJ0</accession>
<sequence>MSQYGTNANRQYGYQQPAQNYGAGATGQVPTYGTQPQKTGYGSQPVYPTAPATTYIPPAGGAPGFPGAVAPTPAPQIPGMLPLEQSYIENILRLNKGKLTTVYTLFETTDESFARTFKGIIEAAGRDHLILSDPQTGMRYLIPMVYFAYATFDEELEYDYPFGVPGMTTYTPR</sequence>
<evidence type="ECO:0000313" key="3">
    <source>
        <dbReference type="Proteomes" id="UP001601059"/>
    </source>
</evidence>
<dbReference type="PIRSF" id="PIRSF038931">
    <property type="entry name" value="GerQ"/>
    <property type="match status" value="1"/>
</dbReference>
<dbReference type="RefSeq" id="WP_389361870.1">
    <property type="nucleotide sequence ID" value="NZ_JBIACK010000007.1"/>
</dbReference>
<dbReference type="Proteomes" id="UP001601059">
    <property type="component" value="Unassembled WGS sequence"/>
</dbReference>
<evidence type="ECO:0000256" key="1">
    <source>
        <dbReference type="SAM" id="MobiDB-lite"/>
    </source>
</evidence>
<dbReference type="Pfam" id="PF09671">
    <property type="entry name" value="Spore_GerQ"/>
    <property type="match status" value="1"/>
</dbReference>
<dbReference type="InterPro" id="IPR014099">
    <property type="entry name" value="Spore_coat_GerQ"/>
</dbReference>
<feature type="region of interest" description="Disordered" evidence="1">
    <location>
        <begin position="25"/>
        <end position="46"/>
    </location>
</feature>
<reference evidence="2 3" key="1">
    <citation type="submission" date="2024-08" db="EMBL/GenBank/DDBJ databases">
        <title>Two novel Cytobacillus novel species.</title>
        <authorList>
            <person name="Liu G."/>
        </authorList>
    </citation>
    <scope>NUCLEOTIDE SEQUENCE [LARGE SCALE GENOMIC DNA]</scope>
    <source>
        <strain evidence="2 3">FJAT-54145</strain>
    </source>
</reference>
<protein>
    <submittedName>
        <fullName evidence="2">Spore coat protein GerQ</fullName>
    </submittedName>
</protein>
<evidence type="ECO:0000313" key="2">
    <source>
        <dbReference type="EMBL" id="MFE8701906.1"/>
    </source>
</evidence>
<dbReference type="EMBL" id="JBIACK010000007">
    <property type="protein sequence ID" value="MFE8701906.1"/>
    <property type="molecule type" value="Genomic_DNA"/>
</dbReference>
<keyword evidence="2" id="KW-0946">Virion</keyword>